<reference evidence="2" key="1">
    <citation type="submission" date="2024-10" db="EMBL/GenBank/DDBJ databases">
        <title>Genetic diversity among independent isolates of the Dolichocephalovirinae subfamily.</title>
        <authorList>
            <person name="Ely B."/>
            <person name="Thomas Q."/>
            <person name="Mohammadi T."/>
        </authorList>
    </citation>
    <scope>NUCLEOTIDE SEQUENCE</scope>
</reference>
<evidence type="ECO:0000313" key="2">
    <source>
        <dbReference type="EMBL" id="XHV10553.1"/>
    </source>
</evidence>
<feature type="region of interest" description="Disordered" evidence="1">
    <location>
        <begin position="39"/>
        <end position="105"/>
    </location>
</feature>
<name>A0AB74UM90_9VIRU</name>
<accession>A0AB74UM90</accession>
<feature type="compositionally biased region" description="Polar residues" evidence="1">
    <location>
        <begin position="65"/>
        <end position="79"/>
    </location>
</feature>
<gene>
    <name evidence="2" type="ORF">BL57_081</name>
</gene>
<dbReference type="EMBL" id="PQ287320">
    <property type="protein sequence ID" value="XHV10553.1"/>
    <property type="molecule type" value="Genomic_DNA"/>
</dbReference>
<protein>
    <submittedName>
        <fullName evidence="2">Uncharacterized protein</fullName>
    </submittedName>
</protein>
<feature type="region of interest" description="Disordered" evidence="1">
    <location>
        <begin position="1"/>
        <end position="24"/>
    </location>
</feature>
<feature type="compositionally biased region" description="Gly residues" evidence="1">
    <location>
        <begin position="39"/>
        <end position="61"/>
    </location>
</feature>
<organism evidence="2">
    <name type="scientific">Caulobacter phage BL57</name>
    <dbReference type="NCBI Taxonomy" id="3348355"/>
    <lineage>
        <taxon>Viruses</taxon>
    </lineage>
</organism>
<sequence>MNTTSSQGRGYFMQGGHGSPIESPTIAIATAGAGGGGGYYGGGGAKGGSGTHGSGGGGCGYVSGDNTYNRVMQQGTPNTGAPYDPGTKPAGVGVGGTGAPRPAPRVRAAMARACSTSRP</sequence>
<proteinExistence type="predicted"/>
<evidence type="ECO:0000256" key="1">
    <source>
        <dbReference type="SAM" id="MobiDB-lite"/>
    </source>
</evidence>